<keyword evidence="3" id="KW-1185">Reference proteome</keyword>
<evidence type="ECO:0000313" key="3">
    <source>
        <dbReference type="Proteomes" id="UP000324222"/>
    </source>
</evidence>
<dbReference type="Proteomes" id="UP000324222">
    <property type="component" value="Unassembled WGS sequence"/>
</dbReference>
<feature type="region of interest" description="Disordered" evidence="1">
    <location>
        <begin position="1"/>
        <end position="66"/>
    </location>
</feature>
<feature type="compositionally biased region" description="Pro residues" evidence="1">
    <location>
        <begin position="37"/>
        <end position="46"/>
    </location>
</feature>
<dbReference type="AlphaFoldDB" id="A0A5B7G5Y8"/>
<evidence type="ECO:0000256" key="1">
    <source>
        <dbReference type="SAM" id="MobiDB-lite"/>
    </source>
</evidence>
<feature type="compositionally biased region" description="Low complexity" evidence="1">
    <location>
        <begin position="1"/>
        <end position="15"/>
    </location>
</feature>
<dbReference type="EMBL" id="VSRR010013331">
    <property type="protein sequence ID" value="MPC55630.1"/>
    <property type="molecule type" value="Genomic_DNA"/>
</dbReference>
<proteinExistence type="predicted"/>
<accession>A0A5B7G5Y8</accession>
<gene>
    <name evidence="2" type="ORF">E2C01_049574</name>
</gene>
<reference evidence="2 3" key="1">
    <citation type="submission" date="2019-05" db="EMBL/GenBank/DDBJ databases">
        <title>Another draft genome of Portunus trituberculatus and its Hox gene families provides insights of decapod evolution.</title>
        <authorList>
            <person name="Jeong J.-H."/>
            <person name="Song I."/>
            <person name="Kim S."/>
            <person name="Choi T."/>
            <person name="Kim D."/>
            <person name="Ryu S."/>
            <person name="Kim W."/>
        </authorList>
    </citation>
    <scope>NUCLEOTIDE SEQUENCE [LARGE SCALE GENOMIC DNA]</scope>
    <source>
        <tissue evidence="2">Muscle</tissue>
    </source>
</reference>
<organism evidence="2 3">
    <name type="scientific">Portunus trituberculatus</name>
    <name type="common">Swimming crab</name>
    <name type="synonym">Neptunus trituberculatus</name>
    <dbReference type="NCBI Taxonomy" id="210409"/>
    <lineage>
        <taxon>Eukaryota</taxon>
        <taxon>Metazoa</taxon>
        <taxon>Ecdysozoa</taxon>
        <taxon>Arthropoda</taxon>
        <taxon>Crustacea</taxon>
        <taxon>Multicrustacea</taxon>
        <taxon>Malacostraca</taxon>
        <taxon>Eumalacostraca</taxon>
        <taxon>Eucarida</taxon>
        <taxon>Decapoda</taxon>
        <taxon>Pleocyemata</taxon>
        <taxon>Brachyura</taxon>
        <taxon>Eubrachyura</taxon>
        <taxon>Portunoidea</taxon>
        <taxon>Portunidae</taxon>
        <taxon>Portuninae</taxon>
        <taxon>Portunus</taxon>
    </lineage>
</organism>
<sequence>MASSFSSSRVTSTAAPPLPPRHHMQPGDGKLAATFQPPMPSLPQPSQPLQQHSCPTIHTFASPPKD</sequence>
<evidence type="ECO:0000313" key="2">
    <source>
        <dbReference type="EMBL" id="MPC55630.1"/>
    </source>
</evidence>
<name>A0A5B7G5Y8_PORTR</name>
<protein>
    <submittedName>
        <fullName evidence="2">Uncharacterized protein</fullName>
    </submittedName>
</protein>
<comment type="caution">
    <text evidence="2">The sequence shown here is derived from an EMBL/GenBank/DDBJ whole genome shotgun (WGS) entry which is preliminary data.</text>
</comment>